<dbReference type="PROSITE" id="PS51879">
    <property type="entry name" value="RST"/>
    <property type="match status" value="1"/>
</dbReference>
<feature type="region of interest" description="Disordered" evidence="8">
    <location>
        <begin position="745"/>
        <end position="780"/>
    </location>
</feature>
<dbReference type="PANTHER" id="PTHR15138">
    <property type="entry name" value="TRANSCRIPTION INITIATION FACTOR TFIID SUBUNIT 4"/>
    <property type="match status" value="1"/>
</dbReference>
<dbReference type="Pfam" id="PF12174">
    <property type="entry name" value="RST"/>
    <property type="match status" value="1"/>
</dbReference>
<name>A0AAV8QUQ6_ENSVE</name>
<dbReference type="GO" id="GO:0016251">
    <property type="term" value="F:RNA polymerase II general transcription initiation factor activity"/>
    <property type="evidence" value="ECO:0007669"/>
    <property type="project" value="TreeGrafter"/>
</dbReference>
<accession>A0AAV8QUQ6</accession>
<feature type="compositionally biased region" description="Polar residues" evidence="8">
    <location>
        <begin position="400"/>
        <end position="431"/>
    </location>
</feature>
<feature type="coiled-coil region" evidence="7">
    <location>
        <begin position="617"/>
        <end position="647"/>
    </location>
</feature>
<comment type="caution">
    <text evidence="10">The sequence shown here is derived from an EMBL/GenBank/DDBJ whole genome shotgun (WGS) entry which is preliminary data.</text>
</comment>
<dbReference type="GO" id="GO:0006367">
    <property type="term" value="P:transcription initiation at RNA polymerase II promoter"/>
    <property type="evidence" value="ECO:0007669"/>
    <property type="project" value="TreeGrafter"/>
</dbReference>
<evidence type="ECO:0000256" key="7">
    <source>
        <dbReference type="SAM" id="Coils"/>
    </source>
</evidence>
<evidence type="ECO:0000256" key="3">
    <source>
        <dbReference type="ARBA" id="ARBA00023015"/>
    </source>
</evidence>
<keyword evidence="4" id="KW-0804">Transcription</keyword>
<dbReference type="GO" id="GO:0005669">
    <property type="term" value="C:transcription factor TFIID complex"/>
    <property type="evidence" value="ECO:0007669"/>
    <property type="project" value="InterPro"/>
</dbReference>
<comment type="subcellular location">
    <subcellularLocation>
        <location evidence="1">Nucleus</location>
    </subcellularLocation>
</comment>
<feature type="region of interest" description="Disordered" evidence="8">
    <location>
        <begin position="291"/>
        <end position="344"/>
    </location>
</feature>
<feature type="region of interest" description="Disordered" evidence="8">
    <location>
        <begin position="10"/>
        <end position="166"/>
    </location>
</feature>
<keyword evidence="3" id="KW-0805">Transcription regulation</keyword>
<sequence length="910" mass="99370">MDPSIMKLLEEDEDESMHSGADVEALSAALNRDIGGDPAALARPPESDTGSSSASKQVLGQWQTTSEIENEQQIQQKEQKCHLQSSEQQSSSGELIQAGSVSQPQDEQINNQPQHDGPTIQQEASHSDDLQRQPEANLPEKEQHSENQQQHIVQQSNSQQIPTSNQANMTMRRTKAASSIPFHLLIPILRPHLDKDRSMQLQAIFTKLRNNEVSKEDFLRVIRNIVGDQMLRQAAQKVQMQLQAQAARSAQTNTNSLSSQSQASSQQLASSVAQQITGAQSFPALHSIPSSQSLKVTGSPPHQPYVPPLTFQVQPGTGLTAPDNSTQKPREVETKSDGMGAQSVQNYTSNTNITNPERDVSMVSLQPVNKQQHHAQLPQSSFSVSGATSSYNTHAYPRPSMSSSTSIRPQNLDSHTRQVSVTPGAVSTQLRPAQSMSVINVPKYEQNPANEAKRQQVSSITASQHNPIAWQLSANKDQKGNTFPSMAIKQELVDQSSEPPNKSHFASSESTSFGSAHVNQGNHALGSSSTTGTTQISGSVPSQGDQIVQISSATPPLGGATAKTPSKKPSVGQKKLFEAPGSSPPMPSKKQKTSGTSLDQSIEQLNDVTAVSGVNLREEEEQLLSGLKEESRASEATRRIVQEEEERLLLLKAPLQRKLSDIILKCGLKNIGGDVERCLSMCVEERLKGLISYLIRLSKQRVDIEKSRHRFVITSDVRRQILLVNQKAKEEWDKKQAEESEKLRKVNEMDGNTGVDAEKDKEDGRPKALKANKEEDDKMRATAANVAARAAVGGDDMLSKWQLMAEQARQKREGLDGAPGKTASSKPLLSSGRSSREKQESEKKGSSAVSASGGTRRFGRKNALESHPKVARNVSLKDVIAVLEREPQMSKSSLIYRLYERLSSNTSATR</sequence>
<feature type="domain" description="RST" evidence="9">
    <location>
        <begin position="173"/>
        <end position="244"/>
    </location>
</feature>
<dbReference type="AlphaFoldDB" id="A0AAV8QUQ6"/>
<feature type="compositionally biased region" description="Basic and acidic residues" evidence="8">
    <location>
        <begin position="834"/>
        <end position="845"/>
    </location>
</feature>
<dbReference type="Pfam" id="PF05236">
    <property type="entry name" value="TAF4"/>
    <property type="match status" value="1"/>
</dbReference>
<evidence type="ECO:0000256" key="5">
    <source>
        <dbReference type="ARBA" id="ARBA00023242"/>
    </source>
</evidence>
<proteinExistence type="inferred from homology"/>
<feature type="region of interest" description="Disordered" evidence="8">
    <location>
        <begin position="493"/>
        <end position="600"/>
    </location>
</feature>
<keyword evidence="11" id="KW-1185">Reference proteome</keyword>
<dbReference type="FunFam" id="1.10.20.10:FF:000015">
    <property type="entry name" value="Transcription initiation factor TFIID subunit 4B"/>
    <property type="match status" value="1"/>
</dbReference>
<protein>
    <recommendedName>
        <fullName evidence="9">RST domain-containing protein</fullName>
    </recommendedName>
</protein>
<dbReference type="InterPro" id="IPR045144">
    <property type="entry name" value="TAF4"/>
</dbReference>
<dbReference type="EMBL" id="JAQQAF010000005">
    <property type="protein sequence ID" value="KAJ8485420.1"/>
    <property type="molecule type" value="Genomic_DNA"/>
</dbReference>
<reference evidence="10 11" key="1">
    <citation type="submission" date="2022-12" db="EMBL/GenBank/DDBJ databases">
        <title>Chromosome-scale assembly of the Ensete ventricosum genome.</title>
        <authorList>
            <person name="Dussert Y."/>
            <person name="Stocks J."/>
            <person name="Wendawek A."/>
            <person name="Woldeyes F."/>
            <person name="Nichols R.A."/>
            <person name="Borrell J.S."/>
        </authorList>
    </citation>
    <scope>NUCLEOTIDE SEQUENCE [LARGE SCALE GENOMIC DNA]</scope>
    <source>
        <strain evidence="11">cv. Maze</strain>
        <tissue evidence="10">Seeds</tissue>
    </source>
</reference>
<dbReference type="GO" id="GO:0046982">
    <property type="term" value="F:protein heterodimerization activity"/>
    <property type="evidence" value="ECO:0007669"/>
    <property type="project" value="InterPro"/>
</dbReference>
<evidence type="ECO:0000256" key="1">
    <source>
        <dbReference type="ARBA" id="ARBA00004123"/>
    </source>
</evidence>
<dbReference type="InterPro" id="IPR022003">
    <property type="entry name" value="RST"/>
</dbReference>
<feature type="compositionally biased region" description="Polar residues" evidence="8">
    <location>
        <begin position="493"/>
        <end position="522"/>
    </location>
</feature>
<evidence type="ECO:0000256" key="2">
    <source>
        <dbReference type="ARBA" id="ARBA00006178"/>
    </source>
</evidence>
<evidence type="ECO:0000259" key="9">
    <source>
        <dbReference type="PROSITE" id="PS51879"/>
    </source>
</evidence>
<feature type="compositionally biased region" description="Low complexity" evidence="8">
    <location>
        <begin position="526"/>
        <end position="539"/>
    </location>
</feature>
<evidence type="ECO:0000313" key="11">
    <source>
        <dbReference type="Proteomes" id="UP001222027"/>
    </source>
</evidence>
<gene>
    <name evidence="10" type="ORF">OPV22_017905</name>
</gene>
<feature type="region of interest" description="Disordered" evidence="8">
    <location>
        <begin position="375"/>
        <end position="431"/>
    </location>
</feature>
<feature type="compositionally biased region" description="Polar residues" evidence="8">
    <location>
        <begin position="48"/>
        <end position="66"/>
    </location>
</feature>
<dbReference type="Gene3D" id="1.10.20.10">
    <property type="entry name" value="Histone, subunit A"/>
    <property type="match status" value="1"/>
</dbReference>
<feature type="compositionally biased region" description="Low complexity" evidence="8">
    <location>
        <begin position="824"/>
        <end position="833"/>
    </location>
</feature>
<feature type="region of interest" description="Disordered" evidence="8">
    <location>
        <begin position="807"/>
        <end position="870"/>
    </location>
</feature>
<feature type="compositionally biased region" description="Polar residues" evidence="8">
    <location>
        <begin position="377"/>
        <end position="393"/>
    </location>
</feature>
<feature type="compositionally biased region" description="Basic and acidic residues" evidence="8">
    <location>
        <begin position="125"/>
        <end position="145"/>
    </location>
</feature>
<feature type="compositionally biased region" description="Basic and acidic residues" evidence="8">
    <location>
        <begin position="756"/>
        <end position="780"/>
    </location>
</feature>
<dbReference type="PANTHER" id="PTHR15138:SF14">
    <property type="entry name" value="TRANSCRIPTION INITIATION FACTOR TFIID SUBUNIT 4"/>
    <property type="match status" value="1"/>
</dbReference>
<dbReference type="CDD" id="cd08045">
    <property type="entry name" value="HFD_TAF4"/>
    <property type="match status" value="1"/>
</dbReference>
<feature type="compositionally biased region" description="Polar residues" evidence="8">
    <location>
        <begin position="540"/>
        <end position="554"/>
    </location>
</feature>
<comment type="function">
    <text evidence="6">TAFs are components of the transcription factor IID (TFIID) complex that is essential for mediating regulation of RNA polymerase transcription.</text>
</comment>
<dbReference type="Proteomes" id="UP001222027">
    <property type="component" value="Unassembled WGS sequence"/>
</dbReference>
<evidence type="ECO:0000256" key="4">
    <source>
        <dbReference type="ARBA" id="ARBA00023163"/>
    </source>
</evidence>
<feature type="compositionally biased region" description="Polar residues" evidence="8">
    <location>
        <begin position="311"/>
        <end position="327"/>
    </location>
</feature>
<evidence type="ECO:0000256" key="8">
    <source>
        <dbReference type="SAM" id="MobiDB-lite"/>
    </source>
</evidence>
<feature type="compositionally biased region" description="Polar residues" evidence="8">
    <location>
        <begin position="99"/>
        <end position="124"/>
    </location>
</feature>
<dbReference type="GO" id="GO:0003677">
    <property type="term" value="F:DNA binding"/>
    <property type="evidence" value="ECO:0007669"/>
    <property type="project" value="TreeGrafter"/>
</dbReference>
<feature type="compositionally biased region" description="Low complexity" evidence="8">
    <location>
        <begin position="146"/>
        <end position="161"/>
    </location>
</feature>
<keyword evidence="7" id="KW-0175">Coiled coil</keyword>
<organism evidence="10 11">
    <name type="scientific">Ensete ventricosum</name>
    <name type="common">Abyssinian banana</name>
    <name type="synonym">Musa ensete</name>
    <dbReference type="NCBI Taxonomy" id="4639"/>
    <lineage>
        <taxon>Eukaryota</taxon>
        <taxon>Viridiplantae</taxon>
        <taxon>Streptophyta</taxon>
        <taxon>Embryophyta</taxon>
        <taxon>Tracheophyta</taxon>
        <taxon>Spermatophyta</taxon>
        <taxon>Magnoliopsida</taxon>
        <taxon>Liliopsida</taxon>
        <taxon>Zingiberales</taxon>
        <taxon>Musaceae</taxon>
        <taxon>Ensete</taxon>
    </lineage>
</organism>
<evidence type="ECO:0000313" key="10">
    <source>
        <dbReference type="EMBL" id="KAJ8485420.1"/>
    </source>
</evidence>
<dbReference type="InterPro" id="IPR009072">
    <property type="entry name" value="Histone-fold"/>
</dbReference>
<evidence type="ECO:0000256" key="6">
    <source>
        <dbReference type="ARBA" id="ARBA00058775"/>
    </source>
</evidence>
<comment type="similarity">
    <text evidence="2">Belongs to the TAF4 family.</text>
</comment>
<dbReference type="InterPro" id="IPR007900">
    <property type="entry name" value="TAF4_C"/>
</dbReference>
<keyword evidence="5" id="KW-0539">Nucleus</keyword>